<keyword evidence="4" id="KW-0433">Leucine-rich repeat</keyword>
<evidence type="ECO:0000259" key="11">
    <source>
        <dbReference type="Pfam" id="PF08263"/>
    </source>
</evidence>
<keyword evidence="5" id="KW-0812">Transmembrane</keyword>
<comment type="subcellular location">
    <subcellularLocation>
        <location evidence="1">Cell membrane</location>
        <topology evidence="1">Single-pass type I membrane protein</topology>
    </subcellularLocation>
</comment>
<dbReference type="Pfam" id="PF08263">
    <property type="entry name" value="LRRNT_2"/>
    <property type="match status" value="1"/>
</dbReference>
<dbReference type="PROSITE" id="PS51450">
    <property type="entry name" value="LRR"/>
    <property type="match status" value="1"/>
</dbReference>
<dbReference type="Pfam" id="PF00560">
    <property type="entry name" value="LRR_1"/>
    <property type="match status" value="6"/>
</dbReference>
<keyword evidence="9" id="KW-0472">Membrane</keyword>
<evidence type="ECO:0000256" key="10">
    <source>
        <dbReference type="ARBA" id="ARBA00023180"/>
    </source>
</evidence>
<dbReference type="Proteomes" id="UP001497457">
    <property type="component" value="Chromosome 7b"/>
</dbReference>
<protein>
    <recommendedName>
        <fullName evidence="11">Leucine-rich repeat-containing N-terminal plant-type domain-containing protein</fullName>
    </recommendedName>
</protein>
<dbReference type="FunFam" id="3.80.10.10:FF:000041">
    <property type="entry name" value="LRR receptor-like serine/threonine-protein kinase ERECTA"/>
    <property type="match status" value="1"/>
</dbReference>
<dbReference type="Pfam" id="PF13855">
    <property type="entry name" value="LRR_8"/>
    <property type="match status" value="2"/>
</dbReference>
<gene>
    <name evidence="12" type="ORF">URODEC1_LOCUS106769</name>
</gene>
<name>A0ABC9FM70_9POAL</name>
<dbReference type="GO" id="GO:0005886">
    <property type="term" value="C:plasma membrane"/>
    <property type="evidence" value="ECO:0007669"/>
    <property type="project" value="UniProtKB-SubCell"/>
</dbReference>
<dbReference type="SMART" id="SM00369">
    <property type="entry name" value="LRR_TYP"/>
    <property type="match status" value="7"/>
</dbReference>
<dbReference type="Gene3D" id="3.80.10.10">
    <property type="entry name" value="Ribonuclease Inhibitor"/>
    <property type="match status" value="4"/>
</dbReference>
<dbReference type="InterPro" id="IPR001611">
    <property type="entry name" value="Leu-rich_rpt"/>
</dbReference>
<keyword evidence="3" id="KW-1003">Cell membrane</keyword>
<dbReference type="InterPro" id="IPR046956">
    <property type="entry name" value="RLP23-like"/>
</dbReference>
<proteinExistence type="inferred from homology"/>
<evidence type="ECO:0000256" key="8">
    <source>
        <dbReference type="ARBA" id="ARBA00022989"/>
    </source>
</evidence>
<keyword evidence="10" id="KW-0325">Glycoprotein</keyword>
<keyword evidence="13" id="KW-1185">Reference proteome</keyword>
<dbReference type="InterPro" id="IPR003591">
    <property type="entry name" value="Leu-rich_rpt_typical-subtyp"/>
</dbReference>
<dbReference type="AlphaFoldDB" id="A0ABC9FM70"/>
<evidence type="ECO:0000256" key="2">
    <source>
        <dbReference type="ARBA" id="ARBA00009592"/>
    </source>
</evidence>
<dbReference type="FunFam" id="3.80.10.10:FF:000649">
    <property type="entry name" value="Leucine Rich Repeat family protein"/>
    <property type="match status" value="1"/>
</dbReference>
<reference evidence="12 13" key="2">
    <citation type="submission" date="2024-10" db="EMBL/GenBank/DDBJ databases">
        <authorList>
            <person name="Ryan C."/>
        </authorList>
    </citation>
    <scope>NUCLEOTIDE SEQUENCE [LARGE SCALE GENOMIC DNA]</scope>
</reference>
<evidence type="ECO:0000256" key="9">
    <source>
        <dbReference type="ARBA" id="ARBA00023136"/>
    </source>
</evidence>
<dbReference type="PANTHER" id="PTHR48063:SF9">
    <property type="entry name" value="LRR PROTEIN WM1.10"/>
    <property type="match status" value="1"/>
</dbReference>
<evidence type="ECO:0000256" key="1">
    <source>
        <dbReference type="ARBA" id="ARBA00004251"/>
    </source>
</evidence>
<evidence type="ECO:0000313" key="13">
    <source>
        <dbReference type="Proteomes" id="UP001497457"/>
    </source>
</evidence>
<evidence type="ECO:0000256" key="7">
    <source>
        <dbReference type="ARBA" id="ARBA00022737"/>
    </source>
</evidence>
<keyword evidence="6" id="KW-0732">Signal</keyword>
<feature type="domain" description="Leucine-rich repeat-containing N-terminal plant-type" evidence="11">
    <location>
        <begin position="70"/>
        <end position="108"/>
    </location>
</feature>
<keyword evidence="7" id="KW-0677">Repeat</keyword>
<dbReference type="FunFam" id="3.80.10.10:FF:000095">
    <property type="entry name" value="LRR receptor-like serine/threonine-protein kinase GSO1"/>
    <property type="match status" value="1"/>
</dbReference>
<sequence length="815" mass="90921">MEHNHIPACFLKLYIHERSSSVHELRQQLALFTTHPTTNSPHLTVISTILLLTCGALGQQHPMGAAFLLAQRNALLSFKSGITADNRTNRLSSWRGQDCCRWRGVRCSNETGHVLELRLRNDKTDLPYESPCSNGNALYGEISSSLLSLQQLEHIDLSGNCLLEHGKNIPSFLGSMKNLRYLNLSSIPSYGKVPPQLGNLSKLQYLDLSSHIIDSKIYSTDITWLKNLHFLQHLSMKGVNLSQISGWAQILNGVPSLSVIDFSDCSLESANQSLPYMNLTKLQKLDLSWNYFHHEIASGWFWKATGLKYLDIRANEFFGEFHDALENMTSLQMLDLSYNYNDNLLIEGLYNNLVMKGNYKNLCSLEILDLSNNLINGDMNELIEMFPRCTRDKLQELHLGYNNFTGTLADSIGHFTNLIILDLSANNLIGSIPPELGYLSSLTTLQLAYNHLDGTIPTKISALTNLTSLDLSNNNFSGNITEEHFAGLVSLKNINLASNNFKVVVDAHWFPPFRLQNAGFASCQMGPLFPAWLQLQLEIVALDLSRNVLIDKIPDWFWQTFSLARDIDISNNQLSGTLPADLSGMAFLKLNLGSNKLTGTIPQFPRNIMILDISRNSFSGPLPSIEAPQLMSLVMFSNQIGGSIPESFCTMKELLSLDLSSNALEGEIPHCFEFKKIIFLQLSNNSLSGYFPAFLRTCTELGFLGLGWNKFSGSLPDWIGEVKGLQFLQLSRNMFSGNIPIEITNLNLLRFLDLSSNNISGVIPLRLSNLTGMTHKVLQSFYSYAYASGYVTVSSGIANVEEDALSIVTKGQQLR</sequence>
<dbReference type="InterPro" id="IPR032675">
    <property type="entry name" value="LRR_dom_sf"/>
</dbReference>
<dbReference type="SUPFAM" id="SSF52058">
    <property type="entry name" value="L domain-like"/>
    <property type="match status" value="3"/>
</dbReference>
<evidence type="ECO:0000256" key="6">
    <source>
        <dbReference type="ARBA" id="ARBA00022729"/>
    </source>
</evidence>
<evidence type="ECO:0000256" key="5">
    <source>
        <dbReference type="ARBA" id="ARBA00022692"/>
    </source>
</evidence>
<keyword evidence="8" id="KW-1133">Transmembrane helix</keyword>
<evidence type="ECO:0000256" key="4">
    <source>
        <dbReference type="ARBA" id="ARBA00022614"/>
    </source>
</evidence>
<evidence type="ECO:0000256" key="3">
    <source>
        <dbReference type="ARBA" id="ARBA00022475"/>
    </source>
</evidence>
<reference evidence="13" key="1">
    <citation type="submission" date="2024-06" db="EMBL/GenBank/DDBJ databases">
        <authorList>
            <person name="Ryan C."/>
        </authorList>
    </citation>
    <scope>NUCLEOTIDE SEQUENCE [LARGE SCALE GENOMIC DNA]</scope>
</reference>
<accession>A0ABC9FM70</accession>
<dbReference type="EMBL" id="OZ075117">
    <property type="protein sequence ID" value="CAL5077716.1"/>
    <property type="molecule type" value="Genomic_DNA"/>
</dbReference>
<organism evidence="12 13">
    <name type="scientific">Urochloa decumbens</name>
    <dbReference type="NCBI Taxonomy" id="240449"/>
    <lineage>
        <taxon>Eukaryota</taxon>
        <taxon>Viridiplantae</taxon>
        <taxon>Streptophyta</taxon>
        <taxon>Embryophyta</taxon>
        <taxon>Tracheophyta</taxon>
        <taxon>Spermatophyta</taxon>
        <taxon>Magnoliopsida</taxon>
        <taxon>Liliopsida</taxon>
        <taxon>Poales</taxon>
        <taxon>Poaceae</taxon>
        <taxon>PACMAD clade</taxon>
        <taxon>Panicoideae</taxon>
        <taxon>Panicodae</taxon>
        <taxon>Paniceae</taxon>
        <taxon>Melinidinae</taxon>
        <taxon>Urochloa</taxon>
    </lineage>
</organism>
<dbReference type="InterPro" id="IPR013210">
    <property type="entry name" value="LRR_N_plant-typ"/>
</dbReference>
<evidence type="ECO:0000313" key="12">
    <source>
        <dbReference type="EMBL" id="CAL5077716.1"/>
    </source>
</evidence>
<dbReference type="PANTHER" id="PTHR48063">
    <property type="entry name" value="LRR RECEPTOR-LIKE KINASE"/>
    <property type="match status" value="1"/>
</dbReference>
<comment type="similarity">
    <text evidence="2">Belongs to the RLP family.</text>
</comment>